<keyword evidence="3" id="KW-1185">Reference proteome</keyword>
<comment type="caution">
    <text evidence="2">The sequence shown here is derived from an EMBL/GenBank/DDBJ whole genome shotgun (WGS) entry which is preliminary data.</text>
</comment>
<reference evidence="3" key="1">
    <citation type="journal article" date="2019" name="Int. J. Syst. Evol. Microbiol.">
        <title>The Global Catalogue of Microorganisms (GCM) 10K type strain sequencing project: providing services to taxonomists for standard genome sequencing and annotation.</title>
        <authorList>
            <consortium name="The Broad Institute Genomics Platform"/>
            <consortium name="The Broad Institute Genome Sequencing Center for Infectious Disease"/>
            <person name="Wu L."/>
            <person name="Ma J."/>
        </authorList>
    </citation>
    <scope>NUCLEOTIDE SEQUENCE [LARGE SCALE GENOMIC DNA]</scope>
    <source>
        <strain evidence="3">JCM 17695</strain>
    </source>
</reference>
<feature type="chain" id="PRO_5046164842" evidence="1">
    <location>
        <begin position="20"/>
        <end position="56"/>
    </location>
</feature>
<accession>A0ABW2TYL3</accession>
<organism evidence="2 3">
    <name type="scientific">Actinokineospora soli</name>
    <dbReference type="NCBI Taxonomy" id="1048753"/>
    <lineage>
        <taxon>Bacteria</taxon>
        <taxon>Bacillati</taxon>
        <taxon>Actinomycetota</taxon>
        <taxon>Actinomycetes</taxon>
        <taxon>Pseudonocardiales</taxon>
        <taxon>Pseudonocardiaceae</taxon>
        <taxon>Actinokineospora</taxon>
    </lineage>
</organism>
<dbReference type="Proteomes" id="UP001596512">
    <property type="component" value="Unassembled WGS sequence"/>
</dbReference>
<keyword evidence="1" id="KW-0732">Signal</keyword>
<proteinExistence type="predicted"/>
<protein>
    <submittedName>
        <fullName evidence="2">Uncharacterized protein</fullName>
    </submittedName>
</protein>
<feature type="signal peptide" evidence="1">
    <location>
        <begin position="1"/>
        <end position="19"/>
    </location>
</feature>
<evidence type="ECO:0000313" key="3">
    <source>
        <dbReference type="Proteomes" id="UP001596512"/>
    </source>
</evidence>
<gene>
    <name evidence="2" type="ORF">ACFQV2_39020</name>
</gene>
<evidence type="ECO:0000256" key="1">
    <source>
        <dbReference type="SAM" id="SignalP"/>
    </source>
</evidence>
<sequence>MTSRLARGALLGACTGALAVAAHGVAGAGSPTSRRRRPSSHWWRGRVRRWRSAVRG</sequence>
<evidence type="ECO:0000313" key="2">
    <source>
        <dbReference type="EMBL" id="MFC7618454.1"/>
    </source>
</evidence>
<name>A0ABW2TYL3_9PSEU</name>
<dbReference type="EMBL" id="JBHTEY010000004">
    <property type="protein sequence ID" value="MFC7618454.1"/>
    <property type="molecule type" value="Genomic_DNA"/>
</dbReference>